<feature type="transmembrane region" description="Helical" evidence="1">
    <location>
        <begin position="283"/>
        <end position="306"/>
    </location>
</feature>
<sequence length="417" mass="47865">MVTQVLLKLTGLYFAEHPHHKLYANGPMAILKCWRCWITVTRSTLLCCAMAYVLMSNIFRTVRQSLIKETSSWNVEGTMFQGWMLQSLLSMIFTVYWQWSGAIRVIQKRVISYHPAHNSRETIRHDMRISLIFSFLATFFYVAYLASLLALAPTSGARYFVRIGNYGPEFWHYLARNVVSILGHFVWNLSFCYFVMLIRSITRELKYFNAQFKQMLDDSEKTSQSNPEGLANQLLLSLTSHNKLAEKIIEVDKIFQTYTFLMTAIATPQTIFALLLLIRRQTWLGLCYSVIELVLCMAHLIGLTVIPAQIYTEFRMVHIHLYWASSVWSKEFDLKVYQIVRLFTESVNHSDVGISLGGFILITKSLVLTCLSVIIPYVLLCVQMQFGSDQTLNFLIFAKNNATGNLTDVGSNKTHSG</sequence>
<dbReference type="AlphaFoldDB" id="A0AAD4MZH9"/>
<evidence type="ECO:0000313" key="2">
    <source>
        <dbReference type="EMBL" id="KAI1710400.1"/>
    </source>
</evidence>
<comment type="caution">
    <text evidence="2">The sequence shown here is derived from an EMBL/GenBank/DDBJ whole genome shotgun (WGS) entry which is preliminary data.</text>
</comment>
<protein>
    <submittedName>
        <fullName evidence="2">GUstatory Receptor family</fullName>
    </submittedName>
</protein>
<accession>A0AAD4MZH9</accession>
<keyword evidence="1" id="KW-1133">Transmembrane helix</keyword>
<keyword evidence="1" id="KW-0472">Membrane</keyword>
<proteinExistence type="predicted"/>
<feature type="transmembrane region" description="Helical" evidence="1">
    <location>
        <begin position="79"/>
        <end position="99"/>
    </location>
</feature>
<feature type="transmembrane region" description="Helical" evidence="1">
    <location>
        <begin position="366"/>
        <end position="386"/>
    </location>
</feature>
<reference evidence="2" key="1">
    <citation type="submission" date="2022-01" db="EMBL/GenBank/DDBJ databases">
        <title>Genome Sequence Resource for Two Populations of Ditylenchus destructor, the Migratory Endoparasitic Phytonematode.</title>
        <authorList>
            <person name="Zhang H."/>
            <person name="Lin R."/>
            <person name="Xie B."/>
        </authorList>
    </citation>
    <scope>NUCLEOTIDE SEQUENCE</scope>
    <source>
        <strain evidence="2">BazhouSP</strain>
    </source>
</reference>
<evidence type="ECO:0000256" key="1">
    <source>
        <dbReference type="SAM" id="Phobius"/>
    </source>
</evidence>
<feature type="transmembrane region" description="Helical" evidence="1">
    <location>
        <begin position="36"/>
        <end position="59"/>
    </location>
</feature>
<keyword evidence="3" id="KW-1185">Reference proteome</keyword>
<gene>
    <name evidence="2" type="ORF">DdX_10759</name>
</gene>
<feature type="transmembrane region" description="Helical" evidence="1">
    <location>
        <begin position="129"/>
        <end position="153"/>
    </location>
</feature>
<keyword evidence="2" id="KW-0675">Receptor</keyword>
<evidence type="ECO:0000313" key="3">
    <source>
        <dbReference type="Proteomes" id="UP001201812"/>
    </source>
</evidence>
<dbReference type="PANTHER" id="PTHR34492">
    <property type="entry name" value="GUSTATORY RECEPTOR FAMILY"/>
    <property type="match status" value="1"/>
</dbReference>
<dbReference type="PANTHER" id="PTHR34492:SF2">
    <property type="entry name" value="G PROTEIN-COUPLED RECEPTOR"/>
    <property type="match status" value="1"/>
</dbReference>
<organism evidence="2 3">
    <name type="scientific">Ditylenchus destructor</name>
    <dbReference type="NCBI Taxonomy" id="166010"/>
    <lineage>
        <taxon>Eukaryota</taxon>
        <taxon>Metazoa</taxon>
        <taxon>Ecdysozoa</taxon>
        <taxon>Nematoda</taxon>
        <taxon>Chromadorea</taxon>
        <taxon>Rhabditida</taxon>
        <taxon>Tylenchina</taxon>
        <taxon>Tylenchomorpha</taxon>
        <taxon>Sphaerularioidea</taxon>
        <taxon>Anguinidae</taxon>
        <taxon>Anguininae</taxon>
        <taxon>Ditylenchus</taxon>
    </lineage>
</organism>
<keyword evidence="1" id="KW-0812">Transmembrane</keyword>
<name>A0AAD4MZH9_9BILA</name>
<dbReference type="Proteomes" id="UP001201812">
    <property type="component" value="Unassembled WGS sequence"/>
</dbReference>
<dbReference type="EMBL" id="JAKKPZ010000026">
    <property type="protein sequence ID" value="KAI1710400.1"/>
    <property type="molecule type" value="Genomic_DNA"/>
</dbReference>
<feature type="transmembrane region" description="Helical" evidence="1">
    <location>
        <begin position="257"/>
        <end position="277"/>
    </location>
</feature>